<organism evidence="2 3">
    <name type="scientific">Klebsiella michiganensis</name>
    <dbReference type="NCBI Taxonomy" id="1134687"/>
    <lineage>
        <taxon>Bacteria</taxon>
        <taxon>Pseudomonadati</taxon>
        <taxon>Pseudomonadota</taxon>
        <taxon>Gammaproteobacteria</taxon>
        <taxon>Enterobacterales</taxon>
        <taxon>Enterobacteriaceae</taxon>
        <taxon>Klebsiella/Raoultella group</taxon>
        <taxon>Klebsiella</taxon>
    </lineage>
</organism>
<comment type="caution">
    <text evidence="2">The sequence shown here is derived from an EMBL/GenBank/DDBJ whole genome shotgun (WGS) entry which is preliminary data.</text>
</comment>
<dbReference type="SUPFAM" id="SSF110849">
    <property type="entry name" value="ParB/Sulfiredoxin"/>
    <property type="match status" value="1"/>
</dbReference>
<sequence>MSRKSSNVGAAMLQPGRQSQAAGNISVMPAAEMPMVLTLDQLSPNPDNPRTSRNPRYDDIKASIRSRGLDTVPKVTRDPDGEPDMYIFSDGGNTRYQILSELWQETGEDRFFRVHVLFKPWPGRLQCVIGHLAENEVRGELSFIEKAQGIHKARSIYEEQMGKTVSLRQLSELLTHEGLPVHYSTVSRMEDALKYLYPWIPDLLESGLGRPQITSLLALRHDAERVWDEFCLISDTGDKSFSDVFGQCCGRFNSPELWSLEMFRDEFIGDLLQALPHPELDYDRWMMELDPKERNRRHHFGEPETVAFPAANKPVNADHALHTTGSDESEGVPLPVSSSRPEVSGGAVTPVPGNASSPSETPINEPPRHEVQPDMYGAAPVISGESGDVSGLVTLSNGYGEENGGEEDNGEDGLLSLLTPEPEVVLQDDAPVSNDSIWHVPAHQDDIEHLQNTAFRLAWELGEVLGCEDEILPQRDKDTSAGYVGAGEVCSEAAAFLLGLTGEAPVLHPAAGVCGLPELFTGGPGEGEAPVLTDEDALKLLRLMRVMRRLRELQRGLKYGEDNSDE</sequence>
<feature type="region of interest" description="Disordered" evidence="1">
    <location>
        <begin position="1"/>
        <end position="22"/>
    </location>
</feature>
<protein>
    <submittedName>
        <fullName evidence="2">Chromosome partitioning protein ParB</fullName>
    </submittedName>
</protein>
<name>A0A2J5QAS3_9ENTR</name>
<proteinExistence type="predicted"/>
<dbReference type="InterPro" id="IPR036086">
    <property type="entry name" value="ParB/Sulfiredoxin_sf"/>
</dbReference>
<dbReference type="EMBL" id="PIDR01000008">
    <property type="protein sequence ID" value="PLO75426.1"/>
    <property type="molecule type" value="Genomic_DNA"/>
</dbReference>
<reference evidence="2 3" key="2">
    <citation type="submission" date="2018-01" db="EMBL/GenBank/DDBJ databases">
        <title>Genomic study of Klebsiella pneumoniae.</title>
        <authorList>
            <person name="Yang Y."/>
            <person name="Bicalho R."/>
        </authorList>
    </citation>
    <scope>NUCLEOTIDE SEQUENCE [LARGE SCALE GENOMIC DNA]</scope>
    <source>
        <strain evidence="2 3">A10</strain>
    </source>
</reference>
<dbReference type="InterPro" id="IPR022304">
    <property type="entry name" value="ICE_PFGI_1_ParB"/>
</dbReference>
<evidence type="ECO:0000313" key="3">
    <source>
        <dbReference type="Proteomes" id="UP000234667"/>
    </source>
</evidence>
<feature type="region of interest" description="Disordered" evidence="1">
    <location>
        <begin position="296"/>
        <end position="410"/>
    </location>
</feature>
<dbReference type="AlphaFoldDB" id="A0A2J5QAS3"/>
<dbReference type="RefSeq" id="WP_029593106.1">
    <property type="nucleotide sequence ID" value="NZ_JAPJJE010000013.1"/>
</dbReference>
<evidence type="ECO:0000313" key="2">
    <source>
        <dbReference type="EMBL" id="PLO75426.1"/>
    </source>
</evidence>
<accession>A0A2J5QAS3</accession>
<evidence type="ECO:0000256" key="1">
    <source>
        <dbReference type="SAM" id="MobiDB-lite"/>
    </source>
</evidence>
<dbReference type="Proteomes" id="UP000234667">
    <property type="component" value="Unassembled WGS sequence"/>
</dbReference>
<gene>
    <name evidence="2" type="ORF">CWN49_01145</name>
</gene>
<reference evidence="2 3" key="1">
    <citation type="submission" date="2017-11" db="EMBL/GenBank/DDBJ databases">
        <authorList>
            <person name="Han C.G."/>
        </authorList>
    </citation>
    <scope>NUCLEOTIDE SEQUENCE [LARGE SCALE GENOMIC DNA]</scope>
    <source>
        <strain evidence="2 3">A10</strain>
    </source>
</reference>
<dbReference type="NCBIfam" id="TIGR03764">
    <property type="entry name" value="ICE_PFGI_1_parB"/>
    <property type="match status" value="1"/>
</dbReference>